<sequence length="162" mass="17039">MSRLAAAVTIVATRDDAGERRGFTATSVTSASLDPPLLLVGISRTSSCREVFRTATEFTVNVLDDGHRNLARRFAAPGVDRFAEGDFAAWPGGTAPRLVDAHVSIRCAALDVIPVGDHEMLVGGFVEARFSGPGDGPLLWYRRGFGSVAAGDGAAPSPRREG</sequence>
<dbReference type="GO" id="GO:0042602">
    <property type="term" value="F:riboflavin reductase (NADPH) activity"/>
    <property type="evidence" value="ECO:0007669"/>
    <property type="project" value="TreeGrafter"/>
</dbReference>
<proteinExistence type="predicted"/>
<dbReference type="RefSeq" id="WP_187743701.1">
    <property type="nucleotide sequence ID" value="NZ_CP060825.1"/>
</dbReference>
<keyword evidence="1" id="KW-0560">Oxidoreductase</keyword>
<name>A0A7H0I1H9_9ACTN</name>
<accession>A0A7H0I1H9</accession>
<dbReference type="AlphaFoldDB" id="A0A7H0I1H9"/>
<dbReference type="GO" id="GO:0010181">
    <property type="term" value="F:FMN binding"/>
    <property type="evidence" value="ECO:0007669"/>
    <property type="project" value="InterPro"/>
</dbReference>
<dbReference type="PANTHER" id="PTHR30466">
    <property type="entry name" value="FLAVIN REDUCTASE"/>
    <property type="match status" value="1"/>
</dbReference>
<dbReference type="Pfam" id="PF01613">
    <property type="entry name" value="Flavin_Reduct"/>
    <property type="match status" value="1"/>
</dbReference>
<evidence type="ECO:0000259" key="2">
    <source>
        <dbReference type="SMART" id="SM00903"/>
    </source>
</evidence>
<evidence type="ECO:0000256" key="1">
    <source>
        <dbReference type="ARBA" id="ARBA00023002"/>
    </source>
</evidence>
<reference evidence="3 4" key="1">
    <citation type="submission" date="2020-08" db="EMBL/GenBank/DDBJ databases">
        <title>A novel species.</title>
        <authorList>
            <person name="Gao J."/>
        </authorList>
    </citation>
    <scope>NUCLEOTIDE SEQUENCE [LARGE SCALE GENOMIC DNA]</scope>
    <source>
        <strain evidence="3 4">CRPJ-33</strain>
    </source>
</reference>
<dbReference type="SMART" id="SM00903">
    <property type="entry name" value="Flavin_Reduct"/>
    <property type="match status" value="1"/>
</dbReference>
<dbReference type="KEGG" id="sgj:IAG43_29480"/>
<dbReference type="InterPro" id="IPR012349">
    <property type="entry name" value="Split_barrel_FMN-bd"/>
</dbReference>
<evidence type="ECO:0000313" key="4">
    <source>
        <dbReference type="Proteomes" id="UP000516230"/>
    </source>
</evidence>
<dbReference type="EMBL" id="CP060825">
    <property type="protein sequence ID" value="QNP66645.1"/>
    <property type="molecule type" value="Genomic_DNA"/>
</dbReference>
<dbReference type="InterPro" id="IPR002563">
    <property type="entry name" value="Flavin_Rdtase-like_dom"/>
</dbReference>
<protein>
    <submittedName>
        <fullName evidence="3">Flavin reductase family protein</fullName>
    </submittedName>
</protein>
<feature type="domain" description="Flavin reductase like" evidence="2">
    <location>
        <begin position="1"/>
        <end position="147"/>
    </location>
</feature>
<dbReference type="Gene3D" id="2.30.110.10">
    <property type="entry name" value="Electron Transport, Fmn-binding Protein, Chain A"/>
    <property type="match status" value="1"/>
</dbReference>
<dbReference type="Proteomes" id="UP000516230">
    <property type="component" value="Chromosome"/>
</dbReference>
<gene>
    <name evidence="3" type="ORF">IAG43_29480</name>
</gene>
<dbReference type="SUPFAM" id="SSF50475">
    <property type="entry name" value="FMN-binding split barrel"/>
    <property type="match status" value="1"/>
</dbReference>
<organism evidence="3 4">
    <name type="scientific">Streptomyces genisteinicus</name>
    <dbReference type="NCBI Taxonomy" id="2768068"/>
    <lineage>
        <taxon>Bacteria</taxon>
        <taxon>Bacillati</taxon>
        <taxon>Actinomycetota</taxon>
        <taxon>Actinomycetes</taxon>
        <taxon>Kitasatosporales</taxon>
        <taxon>Streptomycetaceae</taxon>
        <taxon>Streptomyces</taxon>
    </lineage>
</organism>
<keyword evidence="4" id="KW-1185">Reference proteome</keyword>
<dbReference type="PANTHER" id="PTHR30466:SF1">
    <property type="entry name" value="FMN REDUCTASE (NADH) RUTF"/>
    <property type="match status" value="1"/>
</dbReference>
<dbReference type="InterPro" id="IPR050268">
    <property type="entry name" value="NADH-dep_flavin_reductase"/>
</dbReference>
<evidence type="ECO:0000313" key="3">
    <source>
        <dbReference type="EMBL" id="QNP66645.1"/>
    </source>
</evidence>